<protein>
    <submittedName>
        <fullName evidence="1">Carboxylesterase YbfK</fullName>
    </submittedName>
</protein>
<evidence type="ECO:0000313" key="2">
    <source>
        <dbReference type="Proteomes" id="UP000595897"/>
    </source>
</evidence>
<gene>
    <name evidence="1" type="primary">ybfK</name>
    <name evidence="1" type="ORF">bsdtb5_21990</name>
</gene>
<dbReference type="Proteomes" id="UP000595897">
    <property type="component" value="Chromosome"/>
</dbReference>
<sequence>MKSIYKNEKGKTEIIDLYNKQLQKLGVIYKDIYVDTSFGKTHLIETGNLNGKPLLVFHGGNSTTAYNLLFCDFLLEDFHIYAVDTIGHPGKSAEVSLSSKNQDYGKWASEVITGIGYEKIACFGGSFGAGVLVKTMCVSPQLIERSALLVPSAICNAPAYKSMNMLAPMILYWITHKRSWFIRCILPMAITEENILDDIIDTAKCSIDNAKIKTGMPSNESDESLSRYKGPVLIMSAEKDCLFPGQMVIERAKKIWKHANTYLLKDRGHIHVLTEEEKNMLKDFLLG</sequence>
<dbReference type="InterPro" id="IPR029058">
    <property type="entry name" value="AB_hydrolase_fold"/>
</dbReference>
<dbReference type="AlphaFoldDB" id="A0A7R7IDC3"/>
<reference evidence="1 2" key="1">
    <citation type="submission" date="2020-11" db="EMBL/GenBank/DDBJ databases">
        <title>Draft genome sequencing of a Lachnospiraceae strain isolated from anoxic soil subjected to BSD treatment.</title>
        <authorList>
            <person name="Uek A."/>
            <person name="Tonouchi A."/>
        </authorList>
    </citation>
    <scope>NUCLEOTIDE SEQUENCE [LARGE SCALE GENOMIC DNA]</scope>
    <source>
        <strain evidence="1 2">TB5</strain>
    </source>
</reference>
<dbReference type="Gene3D" id="3.40.50.1820">
    <property type="entry name" value="alpha/beta hydrolase"/>
    <property type="match status" value="1"/>
</dbReference>
<accession>A0A7R7IDC3</accession>
<dbReference type="SUPFAM" id="SSF53474">
    <property type="entry name" value="alpha/beta-Hydrolases"/>
    <property type="match status" value="1"/>
</dbReference>
<keyword evidence="2" id="KW-1185">Reference proteome</keyword>
<dbReference type="RefSeq" id="WP_271712061.1">
    <property type="nucleotide sequence ID" value="NZ_AP024169.1"/>
</dbReference>
<name>A0A7R7IDC3_9FIRM</name>
<proteinExistence type="predicted"/>
<evidence type="ECO:0000313" key="1">
    <source>
        <dbReference type="EMBL" id="BCN30904.1"/>
    </source>
</evidence>
<organism evidence="1 2">
    <name type="scientific">Anaeromicropila herbilytica</name>
    <dbReference type="NCBI Taxonomy" id="2785025"/>
    <lineage>
        <taxon>Bacteria</taxon>
        <taxon>Bacillati</taxon>
        <taxon>Bacillota</taxon>
        <taxon>Clostridia</taxon>
        <taxon>Lachnospirales</taxon>
        <taxon>Lachnospiraceae</taxon>
        <taxon>Anaeromicropila</taxon>
    </lineage>
</organism>
<dbReference type="KEGG" id="ahb:bsdtb5_21990"/>
<dbReference type="EMBL" id="AP024169">
    <property type="protein sequence ID" value="BCN30904.1"/>
    <property type="molecule type" value="Genomic_DNA"/>
</dbReference>